<dbReference type="CDD" id="cd05233">
    <property type="entry name" value="SDR_c"/>
    <property type="match status" value="1"/>
</dbReference>
<dbReference type="PRINTS" id="PR00081">
    <property type="entry name" value="GDHRDH"/>
</dbReference>
<keyword evidence="2" id="KW-0521">NADP</keyword>
<organism evidence="4 5">
    <name type="scientific">Hortaea werneckii EXF-2000</name>
    <dbReference type="NCBI Taxonomy" id="1157616"/>
    <lineage>
        <taxon>Eukaryota</taxon>
        <taxon>Fungi</taxon>
        <taxon>Dikarya</taxon>
        <taxon>Ascomycota</taxon>
        <taxon>Pezizomycotina</taxon>
        <taxon>Dothideomycetes</taxon>
        <taxon>Dothideomycetidae</taxon>
        <taxon>Mycosphaerellales</taxon>
        <taxon>Teratosphaeriaceae</taxon>
        <taxon>Hortaea</taxon>
    </lineage>
</organism>
<dbReference type="Pfam" id="PF13561">
    <property type="entry name" value="adh_short_C2"/>
    <property type="match status" value="1"/>
</dbReference>
<evidence type="ECO:0000313" key="4">
    <source>
        <dbReference type="EMBL" id="OTA30832.1"/>
    </source>
</evidence>
<dbReference type="InterPro" id="IPR036291">
    <property type="entry name" value="NAD(P)-bd_dom_sf"/>
</dbReference>
<evidence type="ECO:0008006" key="6">
    <source>
        <dbReference type="Google" id="ProtNLM"/>
    </source>
</evidence>
<dbReference type="PANTHER" id="PTHR42760">
    <property type="entry name" value="SHORT-CHAIN DEHYDROGENASES/REDUCTASES FAMILY MEMBER"/>
    <property type="match status" value="1"/>
</dbReference>
<dbReference type="AlphaFoldDB" id="A0A1Z5T497"/>
<protein>
    <recommendedName>
        <fullName evidence="6">L-xylulose reductase</fullName>
    </recommendedName>
</protein>
<dbReference type="GO" id="GO:0006633">
    <property type="term" value="P:fatty acid biosynthetic process"/>
    <property type="evidence" value="ECO:0007669"/>
    <property type="project" value="TreeGrafter"/>
</dbReference>
<sequence length="280" mass="29990">MAFTNRLAILAGGFGGLATETGKLLRQQGSKLALLYAPFEASKREQTLKEHYDSSTSDDVAAYECDITSEKSVRQAFLSLREQMLETASPTFPSILVNAAGYCQTAPFEDTPPEVTQKSLEVNILGPMLVSQAFAKLYWNQAARLSKPAAESKPHSAVASGPPPGRIISISSQAAHVALPDHGAYCASKAGLHGLTNCMAAEWGKRGITANTVSPTVSMTPLGKKAWADEKQRKDMFDQIPAGRFAEPHEIAEAIVFLCQDSSGMINGADIRIDGGFTIQ</sequence>
<reference evidence="4 5" key="1">
    <citation type="submission" date="2017-01" db="EMBL/GenBank/DDBJ databases">
        <title>The recent genome duplication of the halophilic yeast Hortaea werneckii: insights from long-read sequencing.</title>
        <authorList>
            <person name="Sinha S."/>
            <person name="Flibotte S."/>
            <person name="Neira M."/>
            <person name="Lenassi M."/>
            <person name="Gostincar C."/>
            <person name="Stajich J.E."/>
            <person name="Nislow C.E."/>
        </authorList>
    </citation>
    <scope>NUCLEOTIDE SEQUENCE [LARGE SCALE GENOMIC DNA]</scope>
    <source>
        <strain evidence="4 5">EXF-2000</strain>
    </source>
</reference>
<evidence type="ECO:0000313" key="5">
    <source>
        <dbReference type="Proteomes" id="UP000194280"/>
    </source>
</evidence>
<comment type="similarity">
    <text evidence="1 3">Belongs to the short-chain dehydrogenases/reductases (SDR) family.</text>
</comment>
<proteinExistence type="inferred from homology"/>
<dbReference type="Gene3D" id="3.40.50.720">
    <property type="entry name" value="NAD(P)-binding Rossmann-like Domain"/>
    <property type="match status" value="1"/>
</dbReference>
<dbReference type="InParanoid" id="A0A1Z5T497"/>
<dbReference type="GO" id="GO:0016616">
    <property type="term" value="F:oxidoreductase activity, acting on the CH-OH group of donors, NAD or NADP as acceptor"/>
    <property type="evidence" value="ECO:0007669"/>
    <property type="project" value="TreeGrafter"/>
</dbReference>
<dbReference type="PROSITE" id="PS00061">
    <property type="entry name" value="ADH_SHORT"/>
    <property type="match status" value="1"/>
</dbReference>
<dbReference type="Pfam" id="PF00106">
    <property type="entry name" value="adh_short"/>
    <property type="match status" value="1"/>
</dbReference>
<dbReference type="EMBL" id="MUNK01000129">
    <property type="protein sequence ID" value="OTA30832.1"/>
    <property type="molecule type" value="Genomic_DNA"/>
</dbReference>
<dbReference type="OrthoDB" id="1274115at2759"/>
<dbReference type="PANTHER" id="PTHR42760:SF122">
    <property type="entry name" value="NAD(P)-BINDING PROTEIN"/>
    <property type="match status" value="1"/>
</dbReference>
<dbReference type="VEuPathDB" id="FungiDB:BTJ68_10665"/>
<evidence type="ECO:0000256" key="3">
    <source>
        <dbReference type="RuleBase" id="RU000363"/>
    </source>
</evidence>
<keyword evidence="5" id="KW-1185">Reference proteome</keyword>
<dbReference type="STRING" id="1157616.A0A1Z5T497"/>
<dbReference type="InterPro" id="IPR002347">
    <property type="entry name" value="SDR_fam"/>
</dbReference>
<evidence type="ECO:0000256" key="1">
    <source>
        <dbReference type="ARBA" id="ARBA00006484"/>
    </source>
</evidence>
<dbReference type="GO" id="GO:0048038">
    <property type="term" value="F:quinone binding"/>
    <property type="evidence" value="ECO:0007669"/>
    <property type="project" value="TreeGrafter"/>
</dbReference>
<accession>A0A1Z5T497</accession>
<gene>
    <name evidence="4" type="ORF">BTJ68_10665</name>
</gene>
<dbReference type="PRINTS" id="PR00080">
    <property type="entry name" value="SDRFAMILY"/>
</dbReference>
<dbReference type="InterPro" id="IPR020904">
    <property type="entry name" value="Sc_DH/Rdtase_CS"/>
</dbReference>
<comment type="caution">
    <text evidence="4">The sequence shown here is derived from an EMBL/GenBank/DDBJ whole genome shotgun (WGS) entry which is preliminary data.</text>
</comment>
<evidence type="ECO:0000256" key="2">
    <source>
        <dbReference type="ARBA" id="ARBA00022857"/>
    </source>
</evidence>
<dbReference type="SUPFAM" id="SSF51735">
    <property type="entry name" value="NAD(P)-binding Rossmann-fold domains"/>
    <property type="match status" value="1"/>
</dbReference>
<name>A0A1Z5T497_HORWE</name>
<dbReference type="Proteomes" id="UP000194280">
    <property type="component" value="Unassembled WGS sequence"/>
</dbReference>